<dbReference type="PANTHER" id="PTHR22960">
    <property type="entry name" value="MOLYBDOPTERIN COFACTOR SYNTHESIS PROTEIN A"/>
    <property type="match status" value="1"/>
</dbReference>
<keyword evidence="2 12" id="KW-0004">4Fe-4S</keyword>
<feature type="binding site" evidence="12">
    <location>
        <position position="94"/>
    </location>
    <ligand>
        <name>GTP</name>
        <dbReference type="ChEBI" id="CHEBI:37565"/>
    </ligand>
</feature>
<dbReference type="PANTHER" id="PTHR22960:SF0">
    <property type="entry name" value="MOLYBDENUM COFACTOR BIOSYNTHESIS PROTEIN 1"/>
    <property type="match status" value="1"/>
</dbReference>
<dbReference type="SFLD" id="SFLDG01386">
    <property type="entry name" value="main_SPASM_domain-containing"/>
    <property type="match status" value="1"/>
</dbReference>
<dbReference type="InterPro" id="IPR013785">
    <property type="entry name" value="Aldolase_TIM"/>
</dbReference>
<comment type="pathway">
    <text evidence="12">Cofactor biosynthesis; molybdopterin biosynthesis.</text>
</comment>
<keyword evidence="5 12" id="KW-0547">Nucleotide-binding</keyword>
<dbReference type="Gene3D" id="3.20.20.70">
    <property type="entry name" value="Aldolase class I"/>
    <property type="match status" value="1"/>
</dbReference>
<feature type="binding site" evidence="12">
    <location>
        <position position="24"/>
    </location>
    <ligand>
        <name>[4Fe-4S] cluster</name>
        <dbReference type="ChEBI" id="CHEBI:49883"/>
        <label>1</label>
        <note>4Fe-4S-S-AdoMet</note>
    </ligand>
</feature>
<feature type="binding site" evidence="12">
    <location>
        <position position="20"/>
    </location>
    <ligand>
        <name>[4Fe-4S] cluster</name>
        <dbReference type="ChEBI" id="CHEBI:49883"/>
        <label>1</label>
        <note>4Fe-4S-S-AdoMet</note>
    </ligand>
</feature>
<feature type="binding site" evidence="12">
    <location>
        <position position="63"/>
    </location>
    <ligand>
        <name>GTP</name>
        <dbReference type="ChEBI" id="CHEBI:37565"/>
    </ligand>
</feature>
<feature type="binding site" evidence="12">
    <location>
        <position position="189"/>
    </location>
    <ligand>
        <name>S-adenosyl-L-methionine</name>
        <dbReference type="ChEBI" id="CHEBI:59789"/>
    </ligand>
</feature>
<feature type="binding site" evidence="12">
    <location>
        <position position="67"/>
    </location>
    <ligand>
        <name>S-adenosyl-L-methionine</name>
        <dbReference type="ChEBI" id="CHEBI:59789"/>
    </ligand>
</feature>
<dbReference type="GO" id="GO:0061799">
    <property type="term" value="F:cyclic pyranopterin monophosphate synthase activity"/>
    <property type="evidence" value="ECO:0007669"/>
    <property type="project" value="TreeGrafter"/>
</dbReference>
<dbReference type="SMART" id="SM00729">
    <property type="entry name" value="Elp3"/>
    <property type="match status" value="1"/>
</dbReference>
<dbReference type="GO" id="GO:0061798">
    <property type="term" value="F:GTP 3',8'-cyclase activity"/>
    <property type="evidence" value="ECO:0007669"/>
    <property type="project" value="UniProtKB-UniRule"/>
</dbReference>
<dbReference type="NCBIfam" id="NF001199">
    <property type="entry name" value="PRK00164.2-1"/>
    <property type="match status" value="1"/>
</dbReference>
<comment type="similarity">
    <text evidence="12">Belongs to the radical SAM superfamily. MoaA family.</text>
</comment>
<dbReference type="InterPro" id="IPR013483">
    <property type="entry name" value="MoaA"/>
</dbReference>
<evidence type="ECO:0000256" key="11">
    <source>
        <dbReference type="ARBA" id="ARBA00048697"/>
    </source>
</evidence>
<keyword evidence="4 12" id="KW-0479">Metal-binding</keyword>
<evidence type="ECO:0000313" key="15">
    <source>
        <dbReference type="Proteomes" id="UP000671913"/>
    </source>
</evidence>
<dbReference type="EC" id="4.1.99.22" evidence="1 12"/>
<dbReference type="InterPro" id="IPR050105">
    <property type="entry name" value="MoCo_biosynth_MoaA/MoaC"/>
</dbReference>
<dbReference type="Pfam" id="PF04055">
    <property type="entry name" value="Radical_SAM"/>
    <property type="match status" value="1"/>
</dbReference>
<feature type="domain" description="Radical SAM core" evidence="13">
    <location>
        <begin position="4"/>
        <end position="229"/>
    </location>
</feature>
<feature type="binding site" evidence="12">
    <location>
        <begin position="258"/>
        <end position="260"/>
    </location>
    <ligand>
        <name>GTP</name>
        <dbReference type="ChEBI" id="CHEBI:37565"/>
    </ligand>
</feature>
<evidence type="ECO:0000256" key="5">
    <source>
        <dbReference type="ARBA" id="ARBA00022741"/>
    </source>
</evidence>
<dbReference type="HAMAP" id="MF_01225_B">
    <property type="entry name" value="MoaA_B"/>
    <property type="match status" value="1"/>
</dbReference>
<evidence type="ECO:0000256" key="12">
    <source>
        <dbReference type="HAMAP-Rule" id="MF_01225"/>
    </source>
</evidence>
<feature type="binding site" evidence="12">
    <location>
        <position position="26"/>
    </location>
    <ligand>
        <name>S-adenosyl-L-methionine</name>
        <dbReference type="ChEBI" id="CHEBI:59789"/>
    </ligand>
</feature>
<dbReference type="InterPro" id="IPR006638">
    <property type="entry name" value="Elp3/MiaA/NifB-like_rSAM"/>
</dbReference>
<dbReference type="AlphaFoldDB" id="A0A975GAN4"/>
<feature type="binding site" evidence="12">
    <location>
        <position position="13"/>
    </location>
    <ligand>
        <name>GTP</name>
        <dbReference type="ChEBI" id="CHEBI:37565"/>
    </ligand>
</feature>
<comment type="function">
    <text evidence="12">Catalyzes the cyclization of GTP to (8S)-3',8-cyclo-7,8-dihydroguanosine 5'-triphosphate.</text>
</comment>
<feature type="binding site" evidence="12">
    <location>
        <position position="118"/>
    </location>
    <ligand>
        <name>S-adenosyl-L-methionine</name>
        <dbReference type="ChEBI" id="CHEBI:59789"/>
    </ligand>
</feature>
<evidence type="ECO:0000256" key="1">
    <source>
        <dbReference type="ARBA" id="ARBA00012167"/>
    </source>
</evidence>
<dbReference type="Pfam" id="PF06463">
    <property type="entry name" value="Mob_synth_C"/>
    <property type="match status" value="1"/>
</dbReference>
<dbReference type="GO" id="GO:1904047">
    <property type="term" value="F:S-adenosyl-L-methionine binding"/>
    <property type="evidence" value="ECO:0007669"/>
    <property type="project" value="UniProtKB-UniRule"/>
</dbReference>
<dbReference type="GO" id="GO:0006777">
    <property type="term" value="P:Mo-molybdopterin cofactor biosynthetic process"/>
    <property type="evidence" value="ECO:0007669"/>
    <property type="project" value="UniProtKB-UniRule"/>
</dbReference>
<feature type="binding site" evidence="12">
    <location>
        <position position="270"/>
    </location>
    <ligand>
        <name>[4Fe-4S] cluster</name>
        <dbReference type="ChEBI" id="CHEBI:49883"/>
        <label>2</label>
        <note>4Fe-4S-substrate</note>
    </ligand>
</feature>
<keyword evidence="8 12" id="KW-0342">GTP-binding</keyword>
<dbReference type="InterPro" id="IPR007197">
    <property type="entry name" value="rSAM"/>
</dbReference>
<evidence type="ECO:0000256" key="9">
    <source>
        <dbReference type="ARBA" id="ARBA00023150"/>
    </source>
</evidence>
<feature type="binding site" evidence="12">
    <location>
        <position position="256"/>
    </location>
    <ligand>
        <name>[4Fe-4S] cluster</name>
        <dbReference type="ChEBI" id="CHEBI:49883"/>
        <label>2</label>
        <note>4Fe-4S-substrate</note>
    </ligand>
</feature>
<dbReference type="EMBL" id="CP060096">
    <property type="protein sequence ID" value="QSZ27267.1"/>
    <property type="molecule type" value="Genomic_DNA"/>
</dbReference>
<dbReference type="InterPro" id="IPR000385">
    <property type="entry name" value="MoaA_NifB_PqqE_Fe-S-bd_CS"/>
</dbReference>
<dbReference type="CDD" id="cd21117">
    <property type="entry name" value="Twitch_MoaA"/>
    <property type="match status" value="1"/>
</dbReference>
<dbReference type="SFLD" id="SFLDS00029">
    <property type="entry name" value="Radical_SAM"/>
    <property type="match status" value="1"/>
</dbReference>
<evidence type="ECO:0000256" key="8">
    <source>
        <dbReference type="ARBA" id="ARBA00023134"/>
    </source>
</evidence>
<dbReference type="Proteomes" id="UP000671913">
    <property type="component" value="Chromosome"/>
</dbReference>
<dbReference type="GO" id="GO:0046872">
    <property type="term" value="F:metal ion binding"/>
    <property type="evidence" value="ECO:0007669"/>
    <property type="project" value="UniProtKB-KW"/>
</dbReference>
<evidence type="ECO:0000256" key="4">
    <source>
        <dbReference type="ARBA" id="ARBA00022723"/>
    </source>
</evidence>
<dbReference type="InterPro" id="IPR040064">
    <property type="entry name" value="MoaA-like"/>
</dbReference>
<keyword evidence="7 12" id="KW-0411">Iron-sulfur</keyword>
<evidence type="ECO:0000256" key="6">
    <source>
        <dbReference type="ARBA" id="ARBA00023004"/>
    </source>
</evidence>
<dbReference type="PROSITE" id="PS51918">
    <property type="entry name" value="RADICAL_SAM"/>
    <property type="match status" value="1"/>
</dbReference>
<dbReference type="InterPro" id="IPR058240">
    <property type="entry name" value="rSAM_sf"/>
</dbReference>
<gene>
    <name evidence="12 14" type="primary">moaA</name>
    <name evidence="14" type="ORF">ACETAC_10610</name>
</gene>
<sequence>MKDKIGRKIDYIRISVTDFCNLRCIYCMPKEGIAKREHKDILRYEEIITILKECVKLGINKIRITGGEPLVRKGIVDFISMVKEIKGIEDISITTNGILLADKAFALKAAGLNRVNISLDTLNPKRYKMITRGGDIDKVFAALDTSLKAGLNPVKINMVVIRGINDDEIEEFAKLTIERPFHVRFIELMPIGEGAKLGSESVVESDEIRAKVERIGELYPSKDVKNNGPAVTYRFKNAKGTIGFINPISHAFCSQCNRIRLTADGKLKPCLYSQKEFDIKIVVRNHPELLGRILEEAILSKPERHGFYSKDMNKSQRNMYQIGG</sequence>
<comment type="catalytic activity">
    <reaction evidence="11 12">
        <text>GTP + AH2 + S-adenosyl-L-methionine = (8S)-3',8-cyclo-7,8-dihydroguanosine 5'-triphosphate + 5'-deoxyadenosine + L-methionine + A + H(+)</text>
        <dbReference type="Rhea" id="RHEA:49576"/>
        <dbReference type="ChEBI" id="CHEBI:13193"/>
        <dbReference type="ChEBI" id="CHEBI:15378"/>
        <dbReference type="ChEBI" id="CHEBI:17319"/>
        <dbReference type="ChEBI" id="CHEBI:17499"/>
        <dbReference type="ChEBI" id="CHEBI:37565"/>
        <dbReference type="ChEBI" id="CHEBI:57844"/>
        <dbReference type="ChEBI" id="CHEBI:59789"/>
        <dbReference type="ChEBI" id="CHEBI:131766"/>
        <dbReference type="EC" id="4.1.99.22"/>
    </reaction>
</comment>
<dbReference type="NCBIfam" id="TIGR02666">
    <property type="entry name" value="moaA"/>
    <property type="match status" value="1"/>
</dbReference>
<dbReference type="RefSeq" id="WP_284679956.1">
    <property type="nucleotide sequence ID" value="NZ_CP060096.1"/>
</dbReference>
<dbReference type="KEGG" id="aaut:ACETAC_10610"/>
<evidence type="ECO:0000256" key="7">
    <source>
        <dbReference type="ARBA" id="ARBA00023014"/>
    </source>
</evidence>
<evidence type="ECO:0000259" key="13">
    <source>
        <dbReference type="PROSITE" id="PS51918"/>
    </source>
</evidence>
<keyword evidence="10 12" id="KW-0456">Lyase</keyword>
<dbReference type="PROSITE" id="PS01305">
    <property type="entry name" value="MOAA_NIFB_PQQE"/>
    <property type="match status" value="1"/>
</dbReference>
<feature type="binding site" evidence="12">
    <location>
        <position position="253"/>
    </location>
    <ligand>
        <name>[4Fe-4S] cluster</name>
        <dbReference type="ChEBI" id="CHEBI:49883"/>
        <label>2</label>
        <note>4Fe-4S-substrate</note>
    </ligand>
</feature>
<dbReference type="GO" id="GO:0005525">
    <property type="term" value="F:GTP binding"/>
    <property type="evidence" value="ECO:0007669"/>
    <property type="project" value="UniProtKB-UniRule"/>
</dbReference>
<accession>A0A975GAN4</accession>
<feature type="binding site" evidence="12">
    <location>
        <position position="27"/>
    </location>
    <ligand>
        <name>[4Fe-4S] cluster</name>
        <dbReference type="ChEBI" id="CHEBI:49883"/>
        <label>1</label>
        <note>4Fe-4S-S-AdoMet</note>
    </ligand>
</feature>
<dbReference type="InterPro" id="IPR010505">
    <property type="entry name" value="MoaA_twitch"/>
</dbReference>
<comment type="subunit">
    <text evidence="12">Monomer and homodimer.</text>
</comment>
<name>A0A975GAN4_9THEO</name>
<keyword evidence="6 12" id="KW-0408">Iron</keyword>
<dbReference type="SFLD" id="SFLDG01383">
    <property type="entry name" value="cyclic_pyranopterin_phosphate"/>
    <property type="match status" value="1"/>
</dbReference>
<organism evidence="14 15">
    <name type="scientific">Aceticella autotrophica</name>
    <dbReference type="NCBI Taxonomy" id="2755338"/>
    <lineage>
        <taxon>Bacteria</taxon>
        <taxon>Bacillati</taxon>
        <taxon>Bacillota</taxon>
        <taxon>Clostridia</taxon>
        <taxon>Thermoanaerobacterales</taxon>
        <taxon>Thermoanaerobacteraceae</taxon>
        <taxon>Aceticella</taxon>
    </lineage>
</organism>
<keyword evidence="15" id="KW-1185">Reference proteome</keyword>
<proteinExistence type="inferred from homology"/>
<dbReference type="CDD" id="cd01335">
    <property type="entry name" value="Radical_SAM"/>
    <property type="match status" value="1"/>
</dbReference>
<evidence type="ECO:0000256" key="3">
    <source>
        <dbReference type="ARBA" id="ARBA00022691"/>
    </source>
</evidence>
<dbReference type="SFLD" id="SFLDG01067">
    <property type="entry name" value="SPASM/twitch_domain_containing"/>
    <property type="match status" value="1"/>
</dbReference>
<dbReference type="SUPFAM" id="SSF102114">
    <property type="entry name" value="Radical SAM enzymes"/>
    <property type="match status" value="1"/>
</dbReference>
<evidence type="ECO:0000313" key="14">
    <source>
        <dbReference type="EMBL" id="QSZ27267.1"/>
    </source>
</evidence>
<feature type="binding site" evidence="12">
    <location>
        <position position="155"/>
    </location>
    <ligand>
        <name>GTP</name>
        <dbReference type="ChEBI" id="CHEBI:37565"/>
    </ligand>
</feature>
<evidence type="ECO:0000256" key="2">
    <source>
        <dbReference type="ARBA" id="ARBA00022485"/>
    </source>
</evidence>
<keyword evidence="3 12" id="KW-0949">S-adenosyl-L-methionine</keyword>
<comment type="cofactor">
    <cofactor evidence="12">
        <name>[4Fe-4S] cluster</name>
        <dbReference type="ChEBI" id="CHEBI:49883"/>
    </cofactor>
    <text evidence="12">Binds 2 [4Fe-4S] clusters. Binds 1 [4Fe-4S] cluster coordinated with 3 cysteines and an exchangeable S-adenosyl-L-methionine and 1 [4Fe-4S] cluster coordinated with 3 cysteines and the GTP-derived substrate.</text>
</comment>
<reference evidence="14" key="1">
    <citation type="submission" date="2020-08" db="EMBL/GenBank/DDBJ databases">
        <title>Genomic insights into the carbon and energy metabolism of the first obligate autotrophic acetogenic bacterium Aceticella autotrophica gen. nov., sp. nov.</title>
        <authorList>
            <person name="Toshchakov S.V."/>
            <person name="Elcheninov A.G."/>
            <person name="Kublanov I.V."/>
            <person name="Frolov E.N."/>
            <person name="Lebedinsky A.V."/>
        </authorList>
    </citation>
    <scope>NUCLEOTIDE SEQUENCE</scope>
    <source>
        <strain evidence="14">3443-3Ac</strain>
    </source>
</reference>
<keyword evidence="9 12" id="KW-0501">Molybdenum cofactor biosynthesis</keyword>
<protein>
    <recommendedName>
        <fullName evidence="1 12">GTP 3',8-cyclase</fullName>
        <ecNumber evidence="1 12">4.1.99.22</ecNumber>
    </recommendedName>
    <alternativeName>
        <fullName evidence="12">Molybdenum cofactor biosynthesis protein A</fullName>
    </alternativeName>
</protein>
<dbReference type="GO" id="GO:0051539">
    <property type="term" value="F:4 iron, 4 sulfur cluster binding"/>
    <property type="evidence" value="ECO:0007669"/>
    <property type="project" value="UniProtKB-UniRule"/>
</dbReference>
<evidence type="ECO:0000256" key="10">
    <source>
        <dbReference type="ARBA" id="ARBA00023239"/>
    </source>
</evidence>